<comment type="caution">
    <text evidence="2">The sequence shown here is derived from an EMBL/GenBank/DDBJ whole genome shotgun (WGS) entry which is preliminary data.</text>
</comment>
<dbReference type="EMBL" id="JAHHHD010000062">
    <property type="protein sequence ID" value="MBW4662203.1"/>
    <property type="molecule type" value="Genomic_DNA"/>
</dbReference>
<dbReference type="InterPro" id="IPR010985">
    <property type="entry name" value="Ribbon_hlx_hlx"/>
</dbReference>
<dbReference type="AlphaFoldDB" id="A0A951QGI9"/>
<evidence type="ECO:0000313" key="3">
    <source>
        <dbReference type="Proteomes" id="UP000757435"/>
    </source>
</evidence>
<evidence type="ECO:0000259" key="1">
    <source>
        <dbReference type="Pfam" id="PF07878"/>
    </source>
</evidence>
<reference evidence="2" key="2">
    <citation type="journal article" date="2022" name="Microbiol. Resour. Announc.">
        <title>Metagenome Sequencing to Explore Phylogenomics of Terrestrial Cyanobacteria.</title>
        <authorList>
            <person name="Ward R.D."/>
            <person name="Stajich J.E."/>
            <person name="Johansen J.R."/>
            <person name="Huntemann M."/>
            <person name="Clum A."/>
            <person name="Foster B."/>
            <person name="Foster B."/>
            <person name="Roux S."/>
            <person name="Palaniappan K."/>
            <person name="Varghese N."/>
            <person name="Mukherjee S."/>
            <person name="Reddy T.B.K."/>
            <person name="Daum C."/>
            <person name="Copeland A."/>
            <person name="Chen I.A."/>
            <person name="Ivanova N.N."/>
            <person name="Kyrpides N.C."/>
            <person name="Shapiro N."/>
            <person name="Eloe-Fadrosh E.A."/>
            <person name="Pietrasiak N."/>
        </authorList>
    </citation>
    <scope>NUCLEOTIDE SEQUENCE</scope>
    <source>
        <strain evidence="2">UHER 2000/2452</strain>
    </source>
</reference>
<accession>A0A951QGI9</accession>
<dbReference type="InterPro" id="IPR012869">
    <property type="entry name" value="RHH_5"/>
</dbReference>
<feature type="domain" description="CopG-like ribbon-helix-helix" evidence="1">
    <location>
        <begin position="3"/>
        <end position="41"/>
    </location>
</feature>
<dbReference type="GO" id="GO:0006355">
    <property type="term" value="P:regulation of DNA-templated transcription"/>
    <property type="evidence" value="ECO:0007669"/>
    <property type="project" value="InterPro"/>
</dbReference>
<proteinExistence type="predicted"/>
<dbReference type="Pfam" id="PF07878">
    <property type="entry name" value="RHH_5"/>
    <property type="match status" value="1"/>
</dbReference>
<dbReference type="Proteomes" id="UP000757435">
    <property type="component" value="Unassembled WGS sequence"/>
</dbReference>
<protein>
    <submittedName>
        <fullName evidence="2">Ribbon-helix-helix protein, CopG family</fullName>
    </submittedName>
</protein>
<sequence length="50" mass="5906">MAKRVFATVSDQLDKRLKERAEKEGRSMSDLISYLLEREMESWSIQSVEK</sequence>
<reference evidence="2" key="1">
    <citation type="submission" date="2021-05" db="EMBL/GenBank/DDBJ databases">
        <authorList>
            <person name="Pietrasiak N."/>
            <person name="Ward R."/>
            <person name="Stajich J.E."/>
            <person name="Kurbessoian T."/>
        </authorList>
    </citation>
    <scope>NUCLEOTIDE SEQUENCE</scope>
    <source>
        <strain evidence="2">UHER 2000/2452</strain>
    </source>
</reference>
<evidence type="ECO:0000313" key="2">
    <source>
        <dbReference type="EMBL" id="MBW4662203.1"/>
    </source>
</evidence>
<dbReference type="Gene3D" id="1.10.1220.10">
    <property type="entry name" value="Met repressor-like"/>
    <property type="match status" value="1"/>
</dbReference>
<dbReference type="InterPro" id="IPR013321">
    <property type="entry name" value="Arc_rbn_hlx_hlx"/>
</dbReference>
<name>A0A951QGI9_9CYAN</name>
<dbReference type="SUPFAM" id="SSF47598">
    <property type="entry name" value="Ribbon-helix-helix"/>
    <property type="match status" value="1"/>
</dbReference>
<organism evidence="2 3">
    <name type="scientific">Drouetiella hepatica Uher 2000/2452</name>
    <dbReference type="NCBI Taxonomy" id="904376"/>
    <lineage>
        <taxon>Bacteria</taxon>
        <taxon>Bacillati</taxon>
        <taxon>Cyanobacteriota</taxon>
        <taxon>Cyanophyceae</taxon>
        <taxon>Oculatellales</taxon>
        <taxon>Oculatellaceae</taxon>
        <taxon>Drouetiella</taxon>
    </lineage>
</organism>
<gene>
    <name evidence="2" type="ORF">KME15_26420</name>
</gene>